<sequence>MSQPPKNRVDQSPQLFNGLTRNDTNRRIASERSLQRKKYERFSPFIYPIINMLQSPELAKVKQTWARIFKNKLVLDVGSQTKPFYRSEASVLDSLHQNKLLERLEVISQSDQSEKLLKLNPSSKPFRLKFMNYHNQIFEDSLEKHEVNINKVTKEEELDRIFKSVFCTGPSPFAEKLYDRVGEPEIISKPTLKNPILIIIFTSGESNNDKMTLVGMIESAQRLLKRKRLPQRLVCYHFVVLDFEKRWKQEKGNTLFGKRLLSMCDSFGCSISFWNSSSSIHFGPANGIKLLMSAFDIKSEIEV</sequence>
<proteinExistence type="predicted"/>
<reference evidence="1" key="1">
    <citation type="submission" date="2023-04" db="EMBL/GenBank/DDBJ databases">
        <title>Ambrosiozyma monospora NBRC 10751.</title>
        <authorList>
            <person name="Ichikawa N."/>
            <person name="Sato H."/>
            <person name="Tonouchi N."/>
        </authorList>
    </citation>
    <scope>NUCLEOTIDE SEQUENCE</scope>
    <source>
        <strain evidence="1">NBRC 10751</strain>
    </source>
</reference>
<evidence type="ECO:0000313" key="1">
    <source>
        <dbReference type="EMBL" id="GME81491.1"/>
    </source>
</evidence>
<comment type="caution">
    <text evidence="1">The sequence shown here is derived from an EMBL/GenBank/DDBJ whole genome shotgun (WGS) entry which is preliminary data.</text>
</comment>
<name>A0ACB5T4J6_AMBMO</name>
<evidence type="ECO:0000313" key="2">
    <source>
        <dbReference type="Proteomes" id="UP001165064"/>
    </source>
</evidence>
<protein>
    <submittedName>
        <fullName evidence="1">Unnamed protein product</fullName>
    </submittedName>
</protein>
<accession>A0ACB5T4J6</accession>
<dbReference type="Proteomes" id="UP001165064">
    <property type="component" value="Unassembled WGS sequence"/>
</dbReference>
<organism evidence="1 2">
    <name type="scientific">Ambrosiozyma monospora</name>
    <name type="common">Yeast</name>
    <name type="synonym">Endomycopsis monosporus</name>
    <dbReference type="NCBI Taxonomy" id="43982"/>
    <lineage>
        <taxon>Eukaryota</taxon>
        <taxon>Fungi</taxon>
        <taxon>Dikarya</taxon>
        <taxon>Ascomycota</taxon>
        <taxon>Saccharomycotina</taxon>
        <taxon>Pichiomycetes</taxon>
        <taxon>Pichiales</taxon>
        <taxon>Pichiaceae</taxon>
        <taxon>Ambrosiozyma</taxon>
    </lineage>
</organism>
<gene>
    <name evidence="1" type="ORF">Amon02_000497300</name>
</gene>
<dbReference type="EMBL" id="BSXS01003542">
    <property type="protein sequence ID" value="GME81491.1"/>
    <property type="molecule type" value="Genomic_DNA"/>
</dbReference>
<keyword evidence="2" id="KW-1185">Reference proteome</keyword>